<gene>
    <name evidence="3" type="ORF">J2Z32_001455</name>
</gene>
<keyword evidence="4" id="KW-1185">Reference proteome</keyword>
<reference evidence="3 4" key="1">
    <citation type="submission" date="2021-03" db="EMBL/GenBank/DDBJ databases">
        <title>Genomic Encyclopedia of Type Strains, Phase IV (KMG-IV): sequencing the most valuable type-strain genomes for metagenomic binning, comparative biology and taxonomic classification.</title>
        <authorList>
            <person name="Goeker M."/>
        </authorList>
    </citation>
    <scope>NUCLEOTIDE SEQUENCE [LARGE SCALE GENOMIC DNA]</scope>
    <source>
        <strain evidence="3 4">DSM 14349</strain>
    </source>
</reference>
<dbReference type="InterPro" id="IPR003646">
    <property type="entry name" value="SH3-like_bac-type"/>
</dbReference>
<dbReference type="Gene3D" id="2.30.30.40">
    <property type="entry name" value="SH3 Domains"/>
    <property type="match status" value="1"/>
</dbReference>
<organism evidence="3 4">
    <name type="scientific">Paenibacillus turicensis</name>
    <dbReference type="NCBI Taxonomy" id="160487"/>
    <lineage>
        <taxon>Bacteria</taxon>
        <taxon>Bacillati</taxon>
        <taxon>Bacillota</taxon>
        <taxon>Bacilli</taxon>
        <taxon>Bacillales</taxon>
        <taxon>Paenibacillaceae</taxon>
        <taxon>Paenibacillus</taxon>
    </lineage>
</organism>
<name>A0ABS4FQK2_9BACL</name>
<dbReference type="EMBL" id="JAGGKG010000005">
    <property type="protein sequence ID" value="MBP1904831.1"/>
    <property type="molecule type" value="Genomic_DNA"/>
</dbReference>
<feature type="chain" id="PRO_5045205798" description="SH3b domain-containing protein" evidence="1">
    <location>
        <begin position="25"/>
        <end position="133"/>
    </location>
</feature>
<dbReference type="Proteomes" id="UP001519272">
    <property type="component" value="Unassembled WGS sequence"/>
</dbReference>
<evidence type="ECO:0000256" key="1">
    <source>
        <dbReference type="SAM" id="SignalP"/>
    </source>
</evidence>
<dbReference type="SUPFAM" id="SSF50044">
    <property type="entry name" value="SH3-domain"/>
    <property type="match status" value="1"/>
</dbReference>
<dbReference type="InterPro" id="IPR036028">
    <property type="entry name" value="SH3-like_dom_sf"/>
</dbReference>
<dbReference type="RefSeq" id="WP_210088503.1">
    <property type="nucleotide sequence ID" value="NZ_JAGGKG010000005.1"/>
</dbReference>
<dbReference type="Pfam" id="PF08239">
    <property type="entry name" value="SH3_3"/>
    <property type="match status" value="1"/>
</dbReference>
<accession>A0ABS4FQK2</accession>
<dbReference type="PROSITE" id="PS51781">
    <property type="entry name" value="SH3B"/>
    <property type="match status" value="1"/>
</dbReference>
<evidence type="ECO:0000313" key="4">
    <source>
        <dbReference type="Proteomes" id="UP001519272"/>
    </source>
</evidence>
<evidence type="ECO:0000259" key="2">
    <source>
        <dbReference type="PROSITE" id="PS51781"/>
    </source>
</evidence>
<comment type="caution">
    <text evidence="3">The sequence shown here is derived from an EMBL/GenBank/DDBJ whole genome shotgun (WGS) entry which is preliminary data.</text>
</comment>
<sequence length="133" mass="14300">MFKKIVAVSLITATLIVPSEAAFAYDNTSNTSDIGQAQMAVQPEVLAGLVPVQSVQSIGIITPFTSTYRITGNGVRIRSTPSTSATIKGLLYKGDLVTGYETTIKEGYEWMKVESQATGITGWVVTSYVEEWG</sequence>
<evidence type="ECO:0000313" key="3">
    <source>
        <dbReference type="EMBL" id="MBP1904831.1"/>
    </source>
</evidence>
<keyword evidence="1" id="KW-0732">Signal</keyword>
<proteinExistence type="predicted"/>
<feature type="domain" description="SH3b" evidence="2">
    <location>
        <begin position="65"/>
        <end position="133"/>
    </location>
</feature>
<protein>
    <recommendedName>
        <fullName evidence="2">SH3b domain-containing protein</fullName>
    </recommendedName>
</protein>
<feature type="signal peptide" evidence="1">
    <location>
        <begin position="1"/>
        <end position="24"/>
    </location>
</feature>